<gene>
    <name evidence="11" type="ORF">SAMN05421743_11188</name>
</gene>
<keyword evidence="12" id="KW-1185">Reference proteome</keyword>
<evidence type="ECO:0000256" key="6">
    <source>
        <dbReference type="ARBA" id="ARBA00022932"/>
    </source>
</evidence>
<accession>A0A1H4FI22</accession>
<name>A0A1H4FI22_9BACI</name>
<dbReference type="InterPro" id="IPR008921">
    <property type="entry name" value="DNA_pol3_clamp-load_cplx_C"/>
</dbReference>
<dbReference type="Proteomes" id="UP000198584">
    <property type="component" value="Unassembled WGS sequence"/>
</dbReference>
<dbReference type="STRING" id="571932.SAMN05421743_11188"/>
<dbReference type="PANTHER" id="PTHR34388">
    <property type="entry name" value="DNA POLYMERASE III SUBUNIT DELTA"/>
    <property type="match status" value="1"/>
</dbReference>
<reference evidence="11 12" key="1">
    <citation type="submission" date="2016-10" db="EMBL/GenBank/DDBJ databases">
        <authorList>
            <person name="de Groot N.N."/>
        </authorList>
    </citation>
    <scope>NUCLEOTIDE SEQUENCE [LARGE SCALE GENOMIC DNA]</scope>
    <source>
        <strain evidence="11 12">CCM7597</strain>
    </source>
</reference>
<dbReference type="GO" id="GO:0003677">
    <property type="term" value="F:DNA binding"/>
    <property type="evidence" value="ECO:0007669"/>
    <property type="project" value="InterPro"/>
</dbReference>
<dbReference type="EC" id="2.7.7.7" evidence="1"/>
<dbReference type="InterPro" id="IPR048466">
    <property type="entry name" value="DNA_pol3_delta-like_C"/>
</dbReference>
<dbReference type="Pfam" id="PF21694">
    <property type="entry name" value="DNA_pol3_delta_C"/>
    <property type="match status" value="1"/>
</dbReference>
<keyword evidence="3" id="KW-0808">Transferase</keyword>
<comment type="similarity">
    <text evidence="7">Belongs to the DNA polymerase HolA subunit family.</text>
</comment>
<keyword evidence="4" id="KW-0548">Nucleotidyltransferase</keyword>
<dbReference type="SUPFAM" id="SSF52540">
    <property type="entry name" value="P-loop containing nucleoside triphosphate hydrolases"/>
    <property type="match status" value="1"/>
</dbReference>
<dbReference type="Pfam" id="PF06144">
    <property type="entry name" value="DNA_pol3_delta"/>
    <property type="match status" value="1"/>
</dbReference>
<evidence type="ECO:0000256" key="4">
    <source>
        <dbReference type="ARBA" id="ARBA00022695"/>
    </source>
</evidence>
<evidence type="ECO:0000313" key="12">
    <source>
        <dbReference type="Proteomes" id="UP000198584"/>
    </source>
</evidence>
<dbReference type="InterPro" id="IPR010372">
    <property type="entry name" value="DNA_pol3_delta_N"/>
</dbReference>
<keyword evidence="5" id="KW-0235">DNA replication</keyword>
<dbReference type="Gene3D" id="1.20.272.10">
    <property type="match status" value="1"/>
</dbReference>
<dbReference type="Gene3D" id="3.40.50.300">
    <property type="entry name" value="P-loop containing nucleotide triphosphate hydrolases"/>
    <property type="match status" value="1"/>
</dbReference>
<proteinExistence type="inferred from homology"/>
<dbReference type="InterPro" id="IPR027417">
    <property type="entry name" value="P-loop_NTPase"/>
</dbReference>
<dbReference type="AlphaFoldDB" id="A0A1H4FI22"/>
<evidence type="ECO:0000256" key="2">
    <source>
        <dbReference type="ARBA" id="ARBA00017703"/>
    </source>
</evidence>
<evidence type="ECO:0000259" key="10">
    <source>
        <dbReference type="Pfam" id="PF21694"/>
    </source>
</evidence>
<evidence type="ECO:0000256" key="1">
    <source>
        <dbReference type="ARBA" id="ARBA00012417"/>
    </source>
</evidence>
<dbReference type="NCBIfam" id="TIGR01128">
    <property type="entry name" value="holA"/>
    <property type="match status" value="1"/>
</dbReference>
<evidence type="ECO:0000256" key="7">
    <source>
        <dbReference type="ARBA" id="ARBA00034754"/>
    </source>
</evidence>
<protein>
    <recommendedName>
        <fullName evidence="2">DNA polymerase III subunit delta</fullName>
        <ecNumber evidence="1">2.7.7.7</ecNumber>
    </recommendedName>
</protein>
<evidence type="ECO:0000256" key="3">
    <source>
        <dbReference type="ARBA" id="ARBA00022679"/>
    </source>
</evidence>
<evidence type="ECO:0000259" key="9">
    <source>
        <dbReference type="Pfam" id="PF06144"/>
    </source>
</evidence>
<sequence>MGRDGRGACHIYQVSWGVTMNYMDTMKKINKKQFSSIYLLYGTESYLIQDIKQKILKHALSEADQDVNVSYYDLEEVPIEDVVTDAETYPFFGERKVIIADNPVFMKAKPDKLPFEHDTEAFQAYLENPVDYSILVITAPYEKLDERKKTFKQFKKYGEVVPCQPVREWNMDEWIQSIAKEMGIQVPKELHELFIQEIGTNLMVLRSEMEKLALNAEEDGTVTREMAESLLSHSAEASGLKLVDAVMERNLSKAIHLYKDLIRMNEDPIALTALLASQFRIIFQAKILKQKGYAQNQMRQYIQAHPYVIKMAMKREQYFSLHELEQIMDQLTETDQQIKQGKVEKSLAFELLLYRMIHIKRMDNKIG</sequence>
<dbReference type="InterPro" id="IPR005790">
    <property type="entry name" value="DNA_polIII_delta"/>
</dbReference>
<dbReference type="PANTHER" id="PTHR34388:SF1">
    <property type="entry name" value="DNA POLYMERASE III SUBUNIT DELTA"/>
    <property type="match status" value="1"/>
</dbReference>
<dbReference type="GO" id="GO:0006261">
    <property type="term" value="P:DNA-templated DNA replication"/>
    <property type="evidence" value="ECO:0007669"/>
    <property type="project" value="TreeGrafter"/>
</dbReference>
<keyword evidence="6" id="KW-0239">DNA-directed DNA polymerase</keyword>
<evidence type="ECO:0000256" key="5">
    <source>
        <dbReference type="ARBA" id="ARBA00022705"/>
    </source>
</evidence>
<comment type="catalytic activity">
    <reaction evidence="8">
        <text>DNA(n) + a 2'-deoxyribonucleoside 5'-triphosphate = DNA(n+1) + diphosphate</text>
        <dbReference type="Rhea" id="RHEA:22508"/>
        <dbReference type="Rhea" id="RHEA-COMP:17339"/>
        <dbReference type="Rhea" id="RHEA-COMP:17340"/>
        <dbReference type="ChEBI" id="CHEBI:33019"/>
        <dbReference type="ChEBI" id="CHEBI:61560"/>
        <dbReference type="ChEBI" id="CHEBI:173112"/>
        <dbReference type="EC" id="2.7.7.7"/>
    </reaction>
</comment>
<organism evidence="11 12">
    <name type="scientific">Thalassobacillus cyri</name>
    <dbReference type="NCBI Taxonomy" id="571932"/>
    <lineage>
        <taxon>Bacteria</taxon>
        <taxon>Bacillati</taxon>
        <taxon>Bacillota</taxon>
        <taxon>Bacilli</taxon>
        <taxon>Bacillales</taxon>
        <taxon>Bacillaceae</taxon>
        <taxon>Thalassobacillus</taxon>
    </lineage>
</organism>
<dbReference type="GO" id="GO:0009360">
    <property type="term" value="C:DNA polymerase III complex"/>
    <property type="evidence" value="ECO:0007669"/>
    <property type="project" value="InterPro"/>
</dbReference>
<feature type="domain" description="DNA polymerase III delta subunit-like C-terminal" evidence="10">
    <location>
        <begin position="240"/>
        <end position="355"/>
    </location>
</feature>
<dbReference type="EMBL" id="FNQR01000011">
    <property type="protein sequence ID" value="SEA96132.1"/>
    <property type="molecule type" value="Genomic_DNA"/>
</dbReference>
<dbReference type="SUPFAM" id="SSF48019">
    <property type="entry name" value="post-AAA+ oligomerization domain-like"/>
    <property type="match status" value="1"/>
</dbReference>
<dbReference type="GO" id="GO:0003887">
    <property type="term" value="F:DNA-directed DNA polymerase activity"/>
    <property type="evidence" value="ECO:0007669"/>
    <property type="project" value="UniProtKB-KW"/>
</dbReference>
<dbReference type="Gene3D" id="1.10.8.60">
    <property type="match status" value="1"/>
</dbReference>
<evidence type="ECO:0000313" key="11">
    <source>
        <dbReference type="EMBL" id="SEA96132.1"/>
    </source>
</evidence>
<evidence type="ECO:0000256" key="8">
    <source>
        <dbReference type="ARBA" id="ARBA00049244"/>
    </source>
</evidence>
<feature type="domain" description="DNA polymerase III delta N-terminal" evidence="9">
    <location>
        <begin position="38"/>
        <end position="164"/>
    </location>
</feature>